<dbReference type="AlphaFoldDB" id="A0A1D1W6R6"/>
<dbReference type="Proteomes" id="UP000186922">
    <property type="component" value="Unassembled WGS sequence"/>
</dbReference>
<gene>
    <name evidence="1" type="primary">RvY_18708-1</name>
    <name evidence="1" type="synonym">RvY_18708.1</name>
    <name evidence="1" type="ORF">RvY_18708</name>
</gene>
<evidence type="ECO:0000313" key="1">
    <source>
        <dbReference type="EMBL" id="GAV09112.1"/>
    </source>
</evidence>
<keyword evidence="2" id="KW-1185">Reference proteome</keyword>
<name>A0A1D1W6R6_RAMVA</name>
<proteinExistence type="predicted"/>
<organism evidence="1 2">
    <name type="scientific">Ramazzottius varieornatus</name>
    <name type="common">Water bear</name>
    <name type="synonym">Tardigrade</name>
    <dbReference type="NCBI Taxonomy" id="947166"/>
    <lineage>
        <taxon>Eukaryota</taxon>
        <taxon>Metazoa</taxon>
        <taxon>Ecdysozoa</taxon>
        <taxon>Tardigrada</taxon>
        <taxon>Eutardigrada</taxon>
        <taxon>Parachela</taxon>
        <taxon>Hypsibioidea</taxon>
        <taxon>Ramazzottiidae</taxon>
        <taxon>Ramazzottius</taxon>
    </lineage>
</organism>
<dbReference type="EMBL" id="BDGG01000020">
    <property type="protein sequence ID" value="GAV09112.1"/>
    <property type="molecule type" value="Genomic_DNA"/>
</dbReference>
<reference evidence="1 2" key="1">
    <citation type="journal article" date="2016" name="Nat. Commun.">
        <title>Extremotolerant tardigrade genome and improved radiotolerance of human cultured cells by tardigrade-unique protein.</title>
        <authorList>
            <person name="Hashimoto T."/>
            <person name="Horikawa D.D."/>
            <person name="Saito Y."/>
            <person name="Kuwahara H."/>
            <person name="Kozuka-Hata H."/>
            <person name="Shin-I T."/>
            <person name="Minakuchi Y."/>
            <person name="Ohishi K."/>
            <person name="Motoyama A."/>
            <person name="Aizu T."/>
            <person name="Enomoto A."/>
            <person name="Kondo K."/>
            <person name="Tanaka S."/>
            <person name="Hara Y."/>
            <person name="Koshikawa S."/>
            <person name="Sagara H."/>
            <person name="Miura T."/>
            <person name="Yokobori S."/>
            <person name="Miyagawa K."/>
            <person name="Suzuki Y."/>
            <person name="Kubo T."/>
            <person name="Oyama M."/>
            <person name="Kohara Y."/>
            <person name="Fujiyama A."/>
            <person name="Arakawa K."/>
            <person name="Katayama T."/>
            <person name="Toyoda A."/>
            <person name="Kunieda T."/>
        </authorList>
    </citation>
    <scope>NUCLEOTIDE SEQUENCE [LARGE SCALE GENOMIC DNA]</scope>
    <source>
        <strain evidence="1 2">YOKOZUNA-1</strain>
    </source>
</reference>
<sequence length="49" mass="5428">MSKKGKAEVPAIAVPKGGRAPFKKVLKWASPKNFLSSTLRRRKLNTMSD</sequence>
<protein>
    <submittedName>
        <fullName evidence="1">Uncharacterized protein</fullName>
    </submittedName>
</protein>
<comment type="caution">
    <text evidence="1">The sequence shown here is derived from an EMBL/GenBank/DDBJ whole genome shotgun (WGS) entry which is preliminary data.</text>
</comment>
<accession>A0A1D1W6R6</accession>
<evidence type="ECO:0000313" key="2">
    <source>
        <dbReference type="Proteomes" id="UP000186922"/>
    </source>
</evidence>